<protein>
    <submittedName>
        <fullName evidence="1">Uncharacterized protein</fullName>
    </submittedName>
</protein>
<evidence type="ECO:0000313" key="1">
    <source>
        <dbReference type="EMBL" id="GMI32558.1"/>
    </source>
</evidence>
<gene>
    <name evidence="1" type="ORF">TeGR_g12603</name>
</gene>
<comment type="caution">
    <text evidence="1">The sequence shown here is derived from an EMBL/GenBank/DDBJ whole genome shotgun (WGS) entry which is preliminary data.</text>
</comment>
<reference evidence="1 2" key="1">
    <citation type="journal article" date="2023" name="Commun. Biol.">
        <title>Genome analysis of Parmales, the sister group of diatoms, reveals the evolutionary specialization of diatoms from phago-mixotrophs to photoautotrophs.</title>
        <authorList>
            <person name="Ban H."/>
            <person name="Sato S."/>
            <person name="Yoshikawa S."/>
            <person name="Yamada K."/>
            <person name="Nakamura Y."/>
            <person name="Ichinomiya M."/>
            <person name="Sato N."/>
            <person name="Blanc-Mathieu R."/>
            <person name="Endo H."/>
            <person name="Kuwata A."/>
            <person name="Ogata H."/>
        </authorList>
    </citation>
    <scope>NUCLEOTIDE SEQUENCE [LARGE SCALE GENOMIC DNA]</scope>
</reference>
<name>A0ABQ6MUC0_9STRA</name>
<dbReference type="Proteomes" id="UP001165060">
    <property type="component" value="Unassembled WGS sequence"/>
</dbReference>
<organism evidence="1 2">
    <name type="scientific">Tetraparma gracilis</name>
    <dbReference type="NCBI Taxonomy" id="2962635"/>
    <lineage>
        <taxon>Eukaryota</taxon>
        <taxon>Sar</taxon>
        <taxon>Stramenopiles</taxon>
        <taxon>Ochrophyta</taxon>
        <taxon>Bolidophyceae</taxon>
        <taxon>Parmales</taxon>
        <taxon>Triparmaceae</taxon>
        <taxon>Tetraparma</taxon>
    </lineage>
</organism>
<keyword evidence="2" id="KW-1185">Reference proteome</keyword>
<sequence>MHEALADTTPSRRRYGESLGAIKACLYHEAVAALECELDEAVVNPTFIGMGFGAMDPNVDRPAAAAAPAGEPTPEVRAHQRQTLIETRRRSTLVDTQITSNSSILQLAQRLAVTEE</sequence>
<evidence type="ECO:0000313" key="2">
    <source>
        <dbReference type="Proteomes" id="UP001165060"/>
    </source>
</evidence>
<proteinExistence type="predicted"/>
<dbReference type="EMBL" id="BRYB01004521">
    <property type="protein sequence ID" value="GMI32558.1"/>
    <property type="molecule type" value="Genomic_DNA"/>
</dbReference>
<accession>A0ABQ6MUC0</accession>